<sequence length="155" mass="17180">MILILQVFTALSGAIFSVLLFHHLPLSLLAALDVVQQLHLHFQSTPFHQYKKLLAVEKQSRAHSLPASVSAQCRDGFVRPQVNAALFALDSGQVLYVGTDRKRPASIVKNASTSTRQADAKIQSSIVQSKLLLTNHRPPGRKPKSVIRFPWHLSN</sequence>
<dbReference type="Proteomes" id="UP000055048">
    <property type="component" value="Unassembled WGS sequence"/>
</dbReference>
<protein>
    <submittedName>
        <fullName evidence="1">Uncharacterized protein</fullName>
    </submittedName>
</protein>
<accession>A0A0V0TI68</accession>
<dbReference type="AlphaFoldDB" id="A0A0V0TI68"/>
<organism evidence="1 2">
    <name type="scientific">Trichinella murrelli</name>
    <dbReference type="NCBI Taxonomy" id="144512"/>
    <lineage>
        <taxon>Eukaryota</taxon>
        <taxon>Metazoa</taxon>
        <taxon>Ecdysozoa</taxon>
        <taxon>Nematoda</taxon>
        <taxon>Enoplea</taxon>
        <taxon>Dorylaimia</taxon>
        <taxon>Trichinellida</taxon>
        <taxon>Trichinellidae</taxon>
        <taxon>Trichinella</taxon>
    </lineage>
</organism>
<dbReference type="EMBL" id="JYDJ01000277">
    <property type="protein sequence ID" value="KRX38211.1"/>
    <property type="molecule type" value="Genomic_DNA"/>
</dbReference>
<evidence type="ECO:0000313" key="1">
    <source>
        <dbReference type="EMBL" id="KRX38211.1"/>
    </source>
</evidence>
<name>A0A0V0TI68_9BILA</name>
<evidence type="ECO:0000313" key="2">
    <source>
        <dbReference type="Proteomes" id="UP000055048"/>
    </source>
</evidence>
<gene>
    <name evidence="1" type="ORF">T05_12290</name>
</gene>
<reference evidence="1 2" key="1">
    <citation type="submission" date="2015-01" db="EMBL/GenBank/DDBJ databases">
        <title>Evolution of Trichinella species and genotypes.</title>
        <authorList>
            <person name="Korhonen P.K."/>
            <person name="Edoardo P."/>
            <person name="Giuseppe L.R."/>
            <person name="Gasser R.B."/>
        </authorList>
    </citation>
    <scope>NUCLEOTIDE SEQUENCE [LARGE SCALE GENOMIC DNA]</scope>
    <source>
        <strain evidence="1">ISS417</strain>
    </source>
</reference>
<comment type="caution">
    <text evidence="1">The sequence shown here is derived from an EMBL/GenBank/DDBJ whole genome shotgun (WGS) entry which is preliminary data.</text>
</comment>
<proteinExistence type="predicted"/>
<keyword evidence="2" id="KW-1185">Reference proteome</keyword>